<evidence type="ECO:0000313" key="1">
    <source>
        <dbReference type="Proteomes" id="UP000887576"/>
    </source>
</evidence>
<dbReference type="WBParaSite" id="JU765_v2.g2929.t1">
    <property type="protein sequence ID" value="JU765_v2.g2929.t1"/>
    <property type="gene ID" value="JU765_v2.g2929"/>
</dbReference>
<evidence type="ECO:0000313" key="2">
    <source>
        <dbReference type="WBParaSite" id="JU765_v2.g2929.t1"/>
    </source>
</evidence>
<dbReference type="Proteomes" id="UP000887576">
    <property type="component" value="Unplaced"/>
</dbReference>
<sequence length="115" mass="13757">MGIHPTAGHFVAEHYLFFDTQETYSYYGPWNLVLYNVGYHMEHHDFPYISGKNLPLVRKIAPEFYDNLYIHDSWINVLWTFVVSPSMGPFKRLKRPPTVEQEYYGPFVMKKYIKM</sequence>
<organism evidence="1 2">
    <name type="scientific">Panagrolaimus sp. JU765</name>
    <dbReference type="NCBI Taxonomy" id="591449"/>
    <lineage>
        <taxon>Eukaryota</taxon>
        <taxon>Metazoa</taxon>
        <taxon>Ecdysozoa</taxon>
        <taxon>Nematoda</taxon>
        <taxon>Chromadorea</taxon>
        <taxon>Rhabditida</taxon>
        <taxon>Tylenchina</taxon>
        <taxon>Panagrolaimomorpha</taxon>
        <taxon>Panagrolaimoidea</taxon>
        <taxon>Panagrolaimidae</taxon>
        <taxon>Panagrolaimus</taxon>
    </lineage>
</organism>
<proteinExistence type="predicted"/>
<accession>A0AC34R355</accession>
<protein>
    <submittedName>
        <fullName evidence="2">Fatty acid desaturase domain-containing protein</fullName>
    </submittedName>
</protein>
<name>A0AC34R355_9BILA</name>
<reference evidence="2" key="1">
    <citation type="submission" date="2022-11" db="UniProtKB">
        <authorList>
            <consortium name="WormBaseParasite"/>
        </authorList>
    </citation>
    <scope>IDENTIFICATION</scope>
</reference>